<dbReference type="RefSeq" id="WP_074124319.1">
    <property type="nucleotide sequence ID" value="NZ_FULL01000014.1"/>
</dbReference>
<dbReference type="EMBL" id="DAEPXK010000008">
    <property type="protein sequence ID" value="HBH1541672.1"/>
    <property type="molecule type" value="Genomic_DNA"/>
</dbReference>
<gene>
    <name evidence="1" type="ORF">KRM00_001139</name>
</gene>
<protein>
    <recommendedName>
        <fullName evidence="3">Integrase</fullName>
    </recommendedName>
</protein>
<evidence type="ECO:0008006" key="3">
    <source>
        <dbReference type="Google" id="ProtNLM"/>
    </source>
</evidence>
<reference evidence="1" key="1">
    <citation type="journal article" date="2018" name="Genome Biol.">
        <title>SKESA: strategic k-mer extension for scrupulous assemblies.</title>
        <authorList>
            <person name="Souvorov A."/>
            <person name="Agarwala R."/>
            <person name="Lipman D.J."/>
        </authorList>
    </citation>
    <scope>NUCLEOTIDE SEQUENCE</scope>
    <source>
        <strain evidence="1">HN1000</strain>
    </source>
</reference>
<comment type="caution">
    <text evidence="1">The sequence shown here is derived from an EMBL/GenBank/DDBJ whole genome shotgun (WGS) entry which is preliminary data.</text>
</comment>
<evidence type="ECO:0000313" key="1">
    <source>
        <dbReference type="EMBL" id="HBH1541672.1"/>
    </source>
</evidence>
<evidence type="ECO:0000313" key="2">
    <source>
        <dbReference type="Proteomes" id="UP000878956"/>
    </source>
</evidence>
<organism evidence="1 2">
    <name type="scientific">Clostridioides difficile</name>
    <name type="common">Peptoclostridium difficile</name>
    <dbReference type="NCBI Taxonomy" id="1496"/>
    <lineage>
        <taxon>Bacteria</taxon>
        <taxon>Bacillati</taxon>
        <taxon>Bacillota</taxon>
        <taxon>Clostridia</taxon>
        <taxon>Peptostreptococcales</taxon>
        <taxon>Peptostreptococcaceae</taxon>
        <taxon>Clostridioides</taxon>
    </lineage>
</organism>
<accession>A0AAN5VJV0</accession>
<name>A0AAN5VJV0_CLODI</name>
<dbReference type="Proteomes" id="UP000878956">
    <property type="component" value="Unassembled WGS sequence"/>
</dbReference>
<dbReference type="AlphaFoldDB" id="A0AAN5VJV0"/>
<reference evidence="1" key="2">
    <citation type="submission" date="2021-06" db="EMBL/GenBank/DDBJ databases">
        <authorList>
            <consortium name="NCBI Pathogen Detection Project"/>
        </authorList>
    </citation>
    <scope>NUCLEOTIDE SEQUENCE</scope>
    <source>
        <strain evidence="1">HN1000</strain>
    </source>
</reference>
<proteinExistence type="predicted"/>
<sequence length="308" mass="36388">MNYNLKNENVLSELLQNEDEKTRIGILKVYKVLIFWFAKEGKLVEEGNDYIVEIVGNDKEKIVKDMNQNKTYNAIMAIIFKINKIFKTLNYDIHFSKPKNLVAEFDLSKYLTQDEVLQVCSKLTNAQDKFIIYAAFCGLIGKDAEDLRGIKIKDIDLEKRLIKLKDTEFKLDKFLFDFTKDTLEQKEYKQYLEQGSNAAEFYLFNSNSEYLIKTKPDARYGNGLKEMGYSTIRKRLLIINDYLDNKVQLNFTNLKISGIMHQMQLNEKKYTQSGYWTNKNLKEFKEDNNLNFKIQEVLSIYKQKYIKE</sequence>